<evidence type="ECO:0000313" key="2">
    <source>
        <dbReference type="Proteomes" id="UP000198598"/>
    </source>
</evidence>
<evidence type="ECO:0000313" key="1">
    <source>
        <dbReference type="EMBL" id="SFD44183.1"/>
    </source>
</evidence>
<keyword evidence="2" id="KW-1185">Reference proteome</keyword>
<gene>
    <name evidence="1" type="ORF">SAMN05216167_10556</name>
</gene>
<proteinExistence type="predicted"/>
<dbReference type="EMBL" id="FOLQ01000005">
    <property type="protein sequence ID" value="SFD44183.1"/>
    <property type="molecule type" value="Genomic_DNA"/>
</dbReference>
<dbReference type="AlphaFoldDB" id="A0A1I1SK00"/>
<name>A0A1I1SK00_9BACT</name>
<organism evidence="1 2">
    <name type="scientific">Spirosoma endophyticum</name>
    <dbReference type="NCBI Taxonomy" id="662367"/>
    <lineage>
        <taxon>Bacteria</taxon>
        <taxon>Pseudomonadati</taxon>
        <taxon>Bacteroidota</taxon>
        <taxon>Cytophagia</taxon>
        <taxon>Cytophagales</taxon>
        <taxon>Cytophagaceae</taxon>
        <taxon>Spirosoma</taxon>
    </lineage>
</organism>
<reference evidence="1 2" key="1">
    <citation type="submission" date="2016-10" db="EMBL/GenBank/DDBJ databases">
        <authorList>
            <person name="de Groot N.N."/>
        </authorList>
    </citation>
    <scope>NUCLEOTIDE SEQUENCE [LARGE SCALE GENOMIC DNA]</scope>
    <source>
        <strain evidence="1 2">DSM 26130</strain>
    </source>
</reference>
<accession>A0A1I1SK00</accession>
<protein>
    <submittedName>
        <fullName evidence="1">Uncharacterized protein</fullName>
    </submittedName>
</protein>
<sequence length="71" mass="7634">MAAMKNHLVTLHTATADEDNVKHAFAGCLEAVEQIHQGYQALEKALSASQLATPGIRRLCSAKVMPGQKMT</sequence>
<dbReference type="Proteomes" id="UP000198598">
    <property type="component" value="Unassembled WGS sequence"/>
</dbReference>